<evidence type="ECO:0000259" key="7">
    <source>
        <dbReference type="PROSITE" id="PS50531"/>
    </source>
</evidence>
<dbReference type="SUPFAM" id="SSF52540">
    <property type="entry name" value="P-loop containing nucleoside triphosphate hydrolases"/>
    <property type="match status" value="1"/>
</dbReference>
<evidence type="ECO:0000259" key="8">
    <source>
        <dbReference type="PROSITE" id="PS50994"/>
    </source>
</evidence>
<feature type="region of interest" description="Disordered" evidence="6">
    <location>
        <begin position="390"/>
        <end position="500"/>
    </location>
</feature>
<dbReference type="PANTHER" id="PTHR35004:SF8">
    <property type="entry name" value="TRANSPOSASE RV3428C-RELATED"/>
    <property type="match status" value="1"/>
</dbReference>
<dbReference type="InterPro" id="IPR017894">
    <property type="entry name" value="HTH_IS21_transposase_type"/>
</dbReference>
<feature type="domain" description="Integrase catalytic" evidence="8">
    <location>
        <begin position="125"/>
        <end position="297"/>
    </location>
</feature>
<dbReference type="NCBIfam" id="NF038214">
    <property type="entry name" value="IS21_help_AAA"/>
    <property type="match status" value="1"/>
</dbReference>
<dbReference type="Pfam" id="PF22483">
    <property type="entry name" value="Mu-transpos_C_2"/>
    <property type="match status" value="1"/>
</dbReference>
<keyword evidence="3" id="KW-0815">Transposition</keyword>
<comment type="similarity">
    <text evidence="2">Belongs to the transposase IS21/IS408/IS1162 family.</text>
</comment>
<evidence type="ECO:0000256" key="6">
    <source>
        <dbReference type="SAM" id="MobiDB-lite"/>
    </source>
</evidence>
<dbReference type="PROSITE" id="PS50994">
    <property type="entry name" value="INTEGRASE"/>
    <property type="match status" value="1"/>
</dbReference>
<feature type="compositionally biased region" description="Basic residues" evidence="6">
    <location>
        <begin position="447"/>
        <end position="476"/>
    </location>
</feature>
<feature type="compositionally biased region" description="Basic residues" evidence="6">
    <location>
        <begin position="408"/>
        <end position="421"/>
    </location>
</feature>
<dbReference type="eggNOG" id="COG4584">
    <property type="taxonomic scope" value="Bacteria"/>
</dbReference>
<dbReference type="eggNOG" id="COG1484">
    <property type="taxonomic scope" value="Bacteria"/>
</dbReference>
<comment type="caution">
    <text evidence="9">The sequence shown here is derived from an EMBL/GenBank/DDBJ whole genome shotgun (WGS) entry which is preliminary data.</text>
</comment>
<dbReference type="InterPro" id="IPR047661">
    <property type="entry name" value="IstB"/>
</dbReference>
<organism evidence="9 10">
    <name type="scientific">Bifidobacterium pullorum subsp. gallinarum</name>
    <dbReference type="NCBI Taxonomy" id="78344"/>
    <lineage>
        <taxon>Bacteria</taxon>
        <taxon>Bacillati</taxon>
        <taxon>Actinomycetota</taxon>
        <taxon>Actinomycetes</taxon>
        <taxon>Bifidobacteriales</taxon>
        <taxon>Bifidobacteriaceae</taxon>
        <taxon>Bifidobacterium</taxon>
    </lineage>
</organism>
<dbReference type="SMART" id="SM00382">
    <property type="entry name" value="AAA"/>
    <property type="match status" value="1"/>
</dbReference>
<dbReference type="InterPro" id="IPR009057">
    <property type="entry name" value="Homeodomain-like_sf"/>
</dbReference>
<feature type="compositionally biased region" description="Low complexity" evidence="6">
    <location>
        <begin position="396"/>
        <end position="407"/>
    </location>
</feature>
<evidence type="ECO:0000256" key="5">
    <source>
        <dbReference type="ARBA" id="ARBA00023172"/>
    </source>
</evidence>
<dbReference type="NCBIfam" id="NF033546">
    <property type="entry name" value="transpos_IS21"/>
    <property type="match status" value="1"/>
</dbReference>
<dbReference type="SUPFAM" id="SSF46689">
    <property type="entry name" value="Homeodomain-like"/>
    <property type="match status" value="1"/>
</dbReference>
<dbReference type="CDD" id="cd00009">
    <property type="entry name" value="AAA"/>
    <property type="match status" value="1"/>
</dbReference>
<evidence type="ECO:0000313" key="9">
    <source>
        <dbReference type="EMBL" id="KFI61495.1"/>
    </source>
</evidence>
<name>A0A087ARU5_9BIFI</name>
<dbReference type="Proteomes" id="UP000029046">
    <property type="component" value="Unassembled WGS sequence"/>
</dbReference>
<keyword evidence="5" id="KW-0233">DNA recombination</keyword>
<dbReference type="AlphaFoldDB" id="A0A087ARU5"/>
<dbReference type="InterPro" id="IPR002611">
    <property type="entry name" value="IstB_ATP-bd"/>
</dbReference>
<feature type="region of interest" description="Disordered" evidence="6">
    <location>
        <begin position="363"/>
        <end position="382"/>
    </location>
</feature>
<dbReference type="InterPro" id="IPR012337">
    <property type="entry name" value="RNaseH-like_sf"/>
</dbReference>
<dbReference type="InterPro" id="IPR036397">
    <property type="entry name" value="RNaseH_sf"/>
</dbReference>
<dbReference type="InterPro" id="IPR001584">
    <property type="entry name" value="Integrase_cat-core"/>
</dbReference>
<proteinExistence type="inferred from homology"/>
<protein>
    <submittedName>
        <fullName evidence="9">Putative transposase fused to DNA replication protein</fullName>
    </submittedName>
</protein>
<feature type="domain" description="HTH IS21-type" evidence="7">
    <location>
        <begin position="5"/>
        <end position="69"/>
    </location>
</feature>
<dbReference type="Pfam" id="PF01695">
    <property type="entry name" value="IstB_IS21"/>
    <property type="match status" value="1"/>
</dbReference>
<dbReference type="GO" id="GO:0006310">
    <property type="term" value="P:DNA recombination"/>
    <property type="evidence" value="ECO:0007669"/>
    <property type="project" value="UniProtKB-KW"/>
</dbReference>
<dbReference type="GO" id="GO:0015074">
    <property type="term" value="P:DNA integration"/>
    <property type="evidence" value="ECO:0007669"/>
    <property type="project" value="InterPro"/>
</dbReference>
<dbReference type="InterPro" id="IPR027417">
    <property type="entry name" value="P-loop_NTPase"/>
</dbReference>
<comment type="similarity">
    <text evidence="1">Belongs to the IS21/IS1162 putative ATP-binding protein family.</text>
</comment>
<dbReference type="PROSITE" id="PS50531">
    <property type="entry name" value="HTH_IS21"/>
    <property type="match status" value="1"/>
</dbReference>
<accession>A0A087ARU5</accession>
<feature type="compositionally biased region" description="Basic and acidic residues" evidence="6">
    <location>
        <begin position="477"/>
        <end position="500"/>
    </location>
</feature>
<keyword evidence="10" id="KW-1185">Reference proteome</keyword>
<keyword evidence="4" id="KW-0238">DNA-binding</keyword>
<dbReference type="InterPro" id="IPR003593">
    <property type="entry name" value="AAA+_ATPase"/>
</dbReference>
<sequence length="745" mass="84999">MISMPKVQSIRRRRMNGESIASIARSENVSEPTVRKYLKTGDLSPRPPVKRKHAESVIDRYVPVIEQWLAEDRCTWRKQRHTATRIWERLRDEYGAEVSLSTVTRKVAQLRREFAAEREAGYLDLVWHPGEAQADFGEVDVRFRGEVSRMRHFVLDFPYSNVGPAQLMPGENAECACQALRDIFEWLGGVPPRIVFDNAAGVGRRMFERVRLTRLFQSFQAHYGFEYVFCNAYAGHEKGGVESRVGAVRRKLFVPVPSVWSMPAFNVRLLERCLALGDKDHYRKGGRETDLFAEDRKALLALPEARFDVVTWKRMKADKYGIVTVEGRHRYAAGPEHAGRELIVGLRAFEVELLDASGARITTHPRAYGDNPTSSDDPSLRIGLPWRQARGLAQQPGPRGASRPAARMARRAGARGPRRGAAHAQAGRTRERMGERGGGDGRDPRDHRRHRPRRRMPGRGPTRRRDRARRLRRARRPDRIRPGVRREEGQRMSQRNEERTDIDRLRARARALFISQATIDDLLAWATPRQLQAVDRLLHTELDNRETSKRARLLRRARFPVPKTLDGYDFTNVKLPDGYARDELLSLDFVGRAQDLVFYGKTGRGKTHLATALGMSAIDRGMNVRFLPTAELVLQLGRAKREGTLETMLKDIAKADLIILDEFGYVPFDVDGARLLYQVIAGSYERRSIIFTTNIEFSKWGTIFADDKLAASIIDRIVHHGRLIEFTGQSHRISQALMFGKPQNQ</sequence>
<dbReference type="GO" id="GO:0005524">
    <property type="term" value="F:ATP binding"/>
    <property type="evidence" value="ECO:0007669"/>
    <property type="project" value="InterPro"/>
</dbReference>
<feature type="compositionally biased region" description="Basic and acidic residues" evidence="6">
    <location>
        <begin position="428"/>
        <end position="446"/>
    </location>
</feature>
<evidence type="ECO:0000256" key="4">
    <source>
        <dbReference type="ARBA" id="ARBA00023125"/>
    </source>
</evidence>
<dbReference type="PANTHER" id="PTHR35004">
    <property type="entry name" value="TRANSPOSASE RV3428C-RELATED"/>
    <property type="match status" value="1"/>
</dbReference>
<dbReference type="Gene3D" id="3.30.420.10">
    <property type="entry name" value="Ribonuclease H-like superfamily/Ribonuclease H"/>
    <property type="match status" value="1"/>
</dbReference>
<reference evidence="9 10" key="1">
    <citation type="submission" date="2014-03" db="EMBL/GenBank/DDBJ databases">
        <title>Genomics of Bifidobacteria.</title>
        <authorList>
            <person name="Ventura M."/>
            <person name="Milani C."/>
            <person name="Lugli G.A."/>
        </authorList>
    </citation>
    <scope>NUCLEOTIDE SEQUENCE [LARGE SCALE GENOMIC DNA]</scope>
    <source>
        <strain evidence="9 10">LMG 11586</strain>
    </source>
</reference>
<evidence type="ECO:0000256" key="2">
    <source>
        <dbReference type="ARBA" id="ARBA00009277"/>
    </source>
</evidence>
<dbReference type="InterPro" id="IPR054353">
    <property type="entry name" value="IstA-like_C"/>
</dbReference>
<dbReference type="SUPFAM" id="SSF53098">
    <property type="entry name" value="Ribonuclease H-like"/>
    <property type="match status" value="1"/>
</dbReference>
<gene>
    <name evidence="9" type="ORF">BIGA_0003</name>
</gene>
<dbReference type="GO" id="GO:0032196">
    <property type="term" value="P:transposition"/>
    <property type="evidence" value="ECO:0007669"/>
    <property type="project" value="UniProtKB-KW"/>
</dbReference>
<evidence type="ECO:0000313" key="10">
    <source>
        <dbReference type="Proteomes" id="UP000029046"/>
    </source>
</evidence>
<dbReference type="Gene3D" id="3.40.50.300">
    <property type="entry name" value="P-loop containing nucleotide triphosphate hydrolases"/>
    <property type="match status" value="1"/>
</dbReference>
<evidence type="ECO:0000256" key="3">
    <source>
        <dbReference type="ARBA" id="ARBA00022578"/>
    </source>
</evidence>
<dbReference type="GO" id="GO:0003677">
    <property type="term" value="F:DNA binding"/>
    <property type="evidence" value="ECO:0007669"/>
    <property type="project" value="UniProtKB-KW"/>
</dbReference>
<evidence type="ECO:0000256" key="1">
    <source>
        <dbReference type="ARBA" id="ARBA00008059"/>
    </source>
</evidence>
<dbReference type="EMBL" id="JGYX01000001">
    <property type="protein sequence ID" value="KFI61495.1"/>
    <property type="molecule type" value="Genomic_DNA"/>
</dbReference>